<gene>
    <name evidence="1" type="ORF">J0P97_12330</name>
</gene>
<protein>
    <submittedName>
        <fullName evidence="1">DUF2017 family protein</fullName>
    </submittedName>
</protein>
<dbReference type="InterPro" id="IPR018561">
    <property type="entry name" value="AosR"/>
</dbReference>
<accession>A0ABS5XWF9</accession>
<dbReference type="Pfam" id="PF09438">
    <property type="entry name" value="DUF2017"/>
    <property type="match status" value="1"/>
</dbReference>
<dbReference type="RefSeq" id="WP_215488080.1">
    <property type="nucleotide sequence ID" value="NZ_BAAAPJ010000004.1"/>
</dbReference>
<dbReference type="Proteomes" id="UP000740605">
    <property type="component" value="Unassembled WGS sequence"/>
</dbReference>
<evidence type="ECO:0000313" key="1">
    <source>
        <dbReference type="EMBL" id="MBT8798854.1"/>
    </source>
</evidence>
<sequence>MSGVVIEISALEAAHLADIVAQFVELLTDTDPSDVGGDPAIARLVPDAYRDDADAAAEFRRFTQSDLLERRRAEGAEVARTLRDAGAAERVSDLEDRDATAMQVISLDDAQVDAWLRTITAIRLVLAVRLGIHDDTDDLSHPRFGIYTWLGYRLEGLLDAMEG</sequence>
<reference evidence="1 2" key="1">
    <citation type="submission" date="2021-03" db="EMBL/GenBank/DDBJ databases">
        <title>Microbacterium pauli sp. nov., isolated from microfiltered milk.</title>
        <authorList>
            <person name="Bellassi P."/>
            <person name="Fontana A."/>
            <person name="Callegari M.L."/>
            <person name="Lorenzo M."/>
            <person name="Cappa F."/>
        </authorList>
    </citation>
    <scope>NUCLEOTIDE SEQUENCE [LARGE SCALE GENOMIC DNA]</scope>
    <source>
        <strain evidence="1 2">DSM 18909</strain>
    </source>
</reference>
<comment type="caution">
    <text evidence="1">The sequence shown here is derived from an EMBL/GenBank/DDBJ whole genome shotgun (WGS) entry which is preliminary data.</text>
</comment>
<dbReference type="EMBL" id="JAFLHG010000011">
    <property type="protein sequence ID" value="MBT8798854.1"/>
    <property type="molecule type" value="Genomic_DNA"/>
</dbReference>
<organism evidence="1 2">
    <name type="scientific">Microbacterium flavum</name>
    <dbReference type="NCBI Taxonomy" id="415216"/>
    <lineage>
        <taxon>Bacteria</taxon>
        <taxon>Bacillati</taxon>
        <taxon>Actinomycetota</taxon>
        <taxon>Actinomycetes</taxon>
        <taxon>Micrococcales</taxon>
        <taxon>Microbacteriaceae</taxon>
        <taxon>Microbacterium</taxon>
    </lineage>
</organism>
<name>A0ABS5XWF9_9MICO</name>
<evidence type="ECO:0000313" key="2">
    <source>
        <dbReference type="Proteomes" id="UP000740605"/>
    </source>
</evidence>
<proteinExistence type="predicted"/>
<keyword evidence="2" id="KW-1185">Reference proteome</keyword>